<feature type="transmembrane region" description="Helical" evidence="3">
    <location>
        <begin position="22"/>
        <end position="44"/>
    </location>
</feature>
<feature type="transmembrane region" description="Helical" evidence="3">
    <location>
        <begin position="145"/>
        <end position="165"/>
    </location>
</feature>
<feature type="domain" description="Fatty acid desaturase" evidence="4">
    <location>
        <begin position="150"/>
        <end position="249"/>
    </location>
</feature>
<feature type="transmembrane region" description="Helical" evidence="3">
    <location>
        <begin position="177"/>
        <end position="198"/>
    </location>
</feature>
<organism evidence="5 6">
    <name type="scientific">Romeriopsis navalis LEGE 11480</name>
    <dbReference type="NCBI Taxonomy" id="2777977"/>
    <lineage>
        <taxon>Bacteria</taxon>
        <taxon>Bacillati</taxon>
        <taxon>Cyanobacteriota</taxon>
        <taxon>Cyanophyceae</taxon>
        <taxon>Leptolyngbyales</taxon>
        <taxon>Leptolyngbyaceae</taxon>
        <taxon>Romeriopsis</taxon>
        <taxon>Romeriopsis navalis</taxon>
    </lineage>
</organism>
<evidence type="ECO:0000256" key="3">
    <source>
        <dbReference type="SAM" id="Phobius"/>
    </source>
</evidence>
<sequence>MDIVDSTTTNSSPVPHPLTGQWSLSITIAILMSWVSTLSLLLVVPIHDIPLIGLIIAIFGRAFLHTGLFILAHDAMHQNLLPRHRQLNHRIGQFCVGLYAFLSYRKCRMNHGKHHQIPAQVGDPDFHDGIHPHPVWWYFKFLRGYLSLTSFSLFTGAWIGIFWVGDTALHIAPLNILLFWLLPLILSSTQLFIFGTYLPHRHGTTALPANPLTQPTQLLWSLLSCYHFGQYHWEHHRYPQTPWYQLPQAGSNPINQPLTT</sequence>
<dbReference type="InterPro" id="IPR005804">
    <property type="entry name" value="FA_desaturase_dom"/>
</dbReference>
<accession>A0A928VLY2</accession>
<dbReference type="Proteomes" id="UP000625316">
    <property type="component" value="Unassembled WGS sequence"/>
</dbReference>
<dbReference type="GO" id="GO:0006629">
    <property type="term" value="P:lipid metabolic process"/>
    <property type="evidence" value="ECO:0007669"/>
    <property type="project" value="InterPro"/>
</dbReference>
<dbReference type="EMBL" id="JADEXQ010000011">
    <property type="protein sequence ID" value="MBE9029066.1"/>
    <property type="molecule type" value="Genomic_DNA"/>
</dbReference>
<evidence type="ECO:0000313" key="5">
    <source>
        <dbReference type="EMBL" id="MBE9029066.1"/>
    </source>
</evidence>
<protein>
    <submittedName>
        <fullName evidence="5">Fatty acid desaturase</fullName>
    </submittedName>
</protein>
<keyword evidence="3" id="KW-1133">Transmembrane helix</keyword>
<reference evidence="5" key="1">
    <citation type="submission" date="2020-10" db="EMBL/GenBank/DDBJ databases">
        <authorList>
            <person name="Castelo-Branco R."/>
            <person name="Eusebio N."/>
            <person name="Adriana R."/>
            <person name="Vieira A."/>
            <person name="Brugerolle De Fraissinette N."/>
            <person name="Rezende De Castro R."/>
            <person name="Schneider M.P."/>
            <person name="Vasconcelos V."/>
            <person name="Leao P.N."/>
        </authorList>
    </citation>
    <scope>NUCLEOTIDE SEQUENCE</scope>
    <source>
        <strain evidence="5">LEGE 11480</strain>
    </source>
</reference>
<comment type="cofactor">
    <cofactor evidence="1">
        <name>Fe(2+)</name>
        <dbReference type="ChEBI" id="CHEBI:29033"/>
    </cofactor>
</comment>
<keyword evidence="3" id="KW-0812">Transmembrane</keyword>
<evidence type="ECO:0000313" key="6">
    <source>
        <dbReference type="Proteomes" id="UP000625316"/>
    </source>
</evidence>
<dbReference type="RefSeq" id="WP_264323887.1">
    <property type="nucleotide sequence ID" value="NZ_JADEXQ010000011.1"/>
</dbReference>
<dbReference type="AlphaFoldDB" id="A0A928VLY2"/>
<proteinExistence type="inferred from homology"/>
<comment type="similarity">
    <text evidence="2">Belongs to the fatty acid desaturase type 2 family.</text>
</comment>
<dbReference type="Pfam" id="PF00487">
    <property type="entry name" value="FA_desaturase"/>
    <property type="match status" value="1"/>
</dbReference>
<evidence type="ECO:0000259" key="4">
    <source>
        <dbReference type="Pfam" id="PF00487"/>
    </source>
</evidence>
<gene>
    <name evidence="5" type="ORF">IQ266_04735</name>
</gene>
<name>A0A928VLY2_9CYAN</name>
<feature type="transmembrane region" description="Helical" evidence="3">
    <location>
        <begin position="51"/>
        <end position="72"/>
    </location>
</feature>
<comment type="caution">
    <text evidence="5">The sequence shown here is derived from an EMBL/GenBank/DDBJ whole genome shotgun (WGS) entry which is preliminary data.</text>
</comment>
<keyword evidence="3" id="KW-0472">Membrane</keyword>
<evidence type="ECO:0000256" key="1">
    <source>
        <dbReference type="ARBA" id="ARBA00001954"/>
    </source>
</evidence>
<evidence type="ECO:0000256" key="2">
    <source>
        <dbReference type="ARBA" id="ARBA00008749"/>
    </source>
</evidence>
<keyword evidence="6" id="KW-1185">Reference proteome</keyword>